<comment type="subcellular location">
    <subcellularLocation>
        <location evidence="1 4">Nucleus</location>
    </subcellularLocation>
</comment>
<proteinExistence type="predicted"/>
<dbReference type="GO" id="GO:0000785">
    <property type="term" value="C:chromatin"/>
    <property type="evidence" value="ECO:0007669"/>
    <property type="project" value="TreeGrafter"/>
</dbReference>
<dbReference type="InterPro" id="IPR013194">
    <property type="entry name" value="HDAC_interact_dom"/>
</dbReference>
<evidence type="ECO:0000256" key="3">
    <source>
        <dbReference type="ARBA" id="ARBA00023242"/>
    </source>
</evidence>
<dbReference type="SUPFAM" id="SSF47762">
    <property type="entry name" value="PAH2 domain"/>
    <property type="match status" value="2"/>
</dbReference>
<dbReference type="Proteomes" id="UP001162131">
    <property type="component" value="Unassembled WGS sequence"/>
</dbReference>
<dbReference type="PANTHER" id="PTHR12346">
    <property type="entry name" value="SIN3B-RELATED"/>
    <property type="match status" value="1"/>
</dbReference>
<dbReference type="Gene3D" id="1.20.1160.11">
    <property type="entry name" value="Paired amphipathic helix"/>
    <property type="match status" value="2"/>
</dbReference>
<evidence type="ECO:0000313" key="7">
    <source>
        <dbReference type="Proteomes" id="UP001162131"/>
    </source>
</evidence>
<dbReference type="InterPro" id="IPR036600">
    <property type="entry name" value="PAH_sf"/>
</dbReference>
<keyword evidence="7" id="KW-1185">Reference proteome</keyword>
<reference evidence="6" key="1">
    <citation type="submission" date="2021-09" db="EMBL/GenBank/DDBJ databases">
        <authorList>
            <consortium name="AG Swart"/>
            <person name="Singh M."/>
            <person name="Singh A."/>
            <person name="Seah K."/>
            <person name="Emmerich C."/>
        </authorList>
    </citation>
    <scope>NUCLEOTIDE SEQUENCE</scope>
    <source>
        <strain evidence="6">ATCC30299</strain>
    </source>
</reference>
<keyword evidence="3 4" id="KW-0539">Nucleus</keyword>
<dbReference type="GO" id="GO:0000118">
    <property type="term" value="C:histone deacetylase complex"/>
    <property type="evidence" value="ECO:0007669"/>
    <property type="project" value="TreeGrafter"/>
</dbReference>
<dbReference type="InterPro" id="IPR031693">
    <property type="entry name" value="Sin3_C"/>
</dbReference>
<keyword evidence="2" id="KW-0678">Repressor</keyword>
<evidence type="ECO:0000256" key="4">
    <source>
        <dbReference type="PROSITE-ProRule" id="PRU00810"/>
    </source>
</evidence>
<name>A0AAU9IW44_9CILI</name>
<organism evidence="6 7">
    <name type="scientific">Blepharisma stoltei</name>
    <dbReference type="NCBI Taxonomy" id="1481888"/>
    <lineage>
        <taxon>Eukaryota</taxon>
        <taxon>Sar</taxon>
        <taxon>Alveolata</taxon>
        <taxon>Ciliophora</taxon>
        <taxon>Postciliodesmatophora</taxon>
        <taxon>Heterotrichea</taxon>
        <taxon>Heterotrichida</taxon>
        <taxon>Blepharismidae</taxon>
        <taxon>Blepharisma</taxon>
    </lineage>
</organism>
<feature type="domain" description="Histone deacetylase interacting" evidence="5">
    <location>
        <begin position="316"/>
        <end position="409"/>
    </location>
</feature>
<dbReference type="InterPro" id="IPR003822">
    <property type="entry name" value="PAH"/>
</dbReference>
<dbReference type="Pfam" id="PF02671">
    <property type="entry name" value="PAH"/>
    <property type="match status" value="2"/>
</dbReference>
<dbReference type="Pfam" id="PF08295">
    <property type="entry name" value="Sin3_corepress"/>
    <property type="match status" value="1"/>
</dbReference>
<dbReference type="SMART" id="SM00761">
    <property type="entry name" value="HDAC_interact"/>
    <property type="match status" value="1"/>
</dbReference>
<dbReference type="GO" id="GO:0003714">
    <property type="term" value="F:transcription corepressor activity"/>
    <property type="evidence" value="ECO:0007669"/>
    <property type="project" value="InterPro"/>
</dbReference>
<dbReference type="FunFam" id="1.20.1160.11:FF:000001">
    <property type="entry name" value="Paired amphipathic helix protein Sin3"/>
    <property type="match status" value="1"/>
</dbReference>
<dbReference type="PANTHER" id="PTHR12346:SF0">
    <property type="entry name" value="SIN3A, ISOFORM G"/>
    <property type="match status" value="1"/>
</dbReference>
<dbReference type="Pfam" id="PF16879">
    <property type="entry name" value="Sin3a_C"/>
    <property type="match status" value="1"/>
</dbReference>
<dbReference type="PROSITE" id="PS51477">
    <property type="entry name" value="PAH"/>
    <property type="match status" value="2"/>
</dbReference>
<gene>
    <name evidence="6" type="ORF">BSTOLATCC_MIC22408</name>
</gene>
<dbReference type="InterPro" id="IPR039774">
    <property type="entry name" value="Sin3-like"/>
</dbReference>
<accession>A0AAU9IW44</accession>
<comment type="caution">
    <text evidence="6">The sequence shown here is derived from an EMBL/GenBank/DDBJ whole genome shotgun (WGS) entry which is preliminary data.</text>
</comment>
<evidence type="ECO:0000259" key="5">
    <source>
        <dbReference type="SMART" id="SM00761"/>
    </source>
</evidence>
<sequence>MQNRVDSARKYLTLVRNKFKENGEKYEEFLQIMKAFKEQRMDTEAVCKRVQELFKGHRVLLLEFNKLIPQNYRISIESRPHYNEAIDYMRRVKEETKHDPAIYEEFIRILKLYQNKEMSLDDVNNSVKKLMVDFPSLIDSFKAFLPNYYDDSSSEEKEEPSYSKPSKKRKEIVPTATLTVEKLVIEEIAEPIGKNEVIFFTKLKKVLDCNSQPNTDYFLEFSQVFQLYTDCIITKVELLKVVEPLFKLTDYHKFLNPRSPGVRRYQKEENPELLQFVQHQLSDFFETLKATATSRESNRRKHGWFFRPLSDFDTGKAKRNGHSYLQVQRPSIKRHRVYPYDSKWISVPYGSEDFSFRNFRKNAFEDALFKCEDERYELDMTIECALFTLRMLESAESKMKSLPIDQQKTFQLDEKFMASLRLRSIQSIYSEHASKIVETLKINPARALPVVIARIKSKVDAWKNISKPESDRTWDETIEKNFYKSLDHRSFYFKQNEKKMMNPKSFLMEAKSRSLNLAAKKSQLRKYLEDKTIDQDYDIIGGSRNQVFFNSFAGLSGAVYHKLPENFADDILLEFKELDMPDHALTSNNGIEYATLPQFRLLFNYQPVLNDALRILLYAAEKSNLSGKEKINQWVTVLFQDFLELSLPSDIVNHKVEDFFESIPEDESQIIPNNYEDIEMTKKIISKWIDPENSQEIEKDDNSVSDLGHDPISLKKDQSFAAFIPLMKKHNIMYCPSTVYCFLRFFFVMYERLLKVKMVLNQEAKENPPIETGEYHFTDQAQAEYLGFLKSVCLVLKNTYDSAKFEDKCRMLLGNDAYVLFTFDKLAVYTAKALHALAHDEIATKSLPFFQRFSRSKLNEEVYMADFLRSVPSHQLFRLHWNVDFKILCITYIESPYEKLQEPGIKHSLKYAKEFTNEICETSLEDELKFLFERLDIYYQHYNITQNDVANQLEFMNGIKIGLYESSLKMHFIPEHEEHLFNTKFYKNHLLLATEEDTYICKDKNSYIQKLTEIGQMKFQKWRETNQR</sequence>
<dbReference type="EMBL" id="CAJZBQ010000021">
    <property type="protein sequence ID" value="CAG9319057.1"/>
    <property type="molecule type" value="Genomic_DNA"/>
</dbReference>
<evidence type="ECO:0000313" key="6">
    <source>
        <dbReference type="EMBL" id="CAG9319057.1"/>
    </source>
</evidence>
<protein>
    <recommendedName>
        <fullName evidence="5">Histone deacetylase interacting domain-containing protein</fullName>
    </recommendedName>
</protein>
<evidence type="ECO:0000256" key="1">
    <source>
        <dbReference type="ARBA" id="ARBA00004123"/>
    </source>
</evidence>
<dbReference type="GO" id="GO:0000122">
    <property type="term" value="P:negative regulation of transcription by RNA polymerase II"/>
    <property type="evidence" value="ECO:0007669"/>
    <property type="project" value="TreeGrafter"/>
</dbReference>
<dbReference type="AlphaFoldDB" id="A0AAU9IW44"/>
<evidence type="ECO:0000256" key="2">
    <source>
        <dbReference type="ARBA" id="ARBA00022491"/>
    </source>
</evidence>